<sequence>MIIDVQSDHKNDNVKDNEDTNVISLDSKYNVQINVINFILHNRNTFEISNNPYCFKK</sequence>
<dbReference type="Proteomes" id="UP000054282">
    <property type="component" value="Unassembled WGS sequence"/>
</dbReference>
<gene>
    <name evidence="1" type="ORF">PFDG_05125</name>
</gene>
<proteinExistence type="predicted"/>
<dbReference type="KEGG" id="pfd:PFDG_05125"/>
<accession>A0A0L7M9U4</accession>
<dbReference type="EMBL" id="GG702693">
    <property type="protein sequence ID" value="KOB89578.1"/>
    <property type="molecule type" value="Genomic_DNA"/>
</dbReference>
<dbReference type="AlphaFoldDB" id="A0A0L7M9U4"/>
<organism evidence="1 2">
    <name type="scientific">Plasmodium falciparum (isolate Dd2)</name>
    <dbReference type="NCBI Taxonomy" id="57267"/>
    <lineage>
        <taxon>Eukaryota</taxon>
        <taxon>Sar</taxon>
        <taxon>Alveolata</taxon>
        <taxon>Apicomplexa</taxon>
        <taxon>Aconoidasida</taxon>
        <taxon>Haemosporida</taxon>
        <taxon>Plasmodiidae</taxon>
        <taxon>Plasmodium</taxon>
        <taxon>Plasmodium (Laverania)</taxon>
    </lineage>
</organism>
<evidence type="ECO:0000313" key="1">
    <source>
        <dbReference type="EMBL" id="KOB89578.1"/>
    </source>
</evidence>
<name>A0A0L7M9U4_PLAF4</name>
<protein>
    <submittedName>
        <fullName evidence="1">Uncharacterized protein</fullName>
    </submittedName>
</protein>
<reference evidence="2" key="2">
    <citation type="submission" date="2006-09" db="EMBL/GenBank/DDBJ databases">
        <title>The genome sequence of Plasmodium falciparum Dd2.</title>
        <authorList>
            <consortium name="The Broad Institute Genome Sequencing Platform"/>
            <person name="Birren B."/>
            <person name="Lander E."/>
            <person name="Galagan J."/>
            <person name="Nusbaum C."/>
            <person name="Devon K."/>
            <person name="Henn M."/>
            <person name="Jaffe D."/>
            <person name="Butler J."/>
            <person name="Alvarez P."/>
            <person name="Gnerre S."/>
            <person name="Grabherr M."/>
            <person name="Kleber M."/>
            <person name="Mauceli E."/>
            <person name="Brockman W."/>
            <person name="MacCallum I.A."/>
            <person name="Rounsley S."/>
            <person name="Young S."/>
            <person name="LaButti K."/>
            <person name="Pushparaj V."/>
            <person name="DeCaprio D."/>
            <person name="Crawford M."/>
            <person name="Koehrsen M."/>
            <person name="Engels R."/>
            <person name="Montgomery P."/>
            <person name="Pearson M."/>
            <person name="Howarth C."/>
            <person name="Larson L."/>
            <person name="Luoma S."/>
            <person name="White J."/>
            <person name="Kodira C."/>
            <person name="Zeng Q."/>
            <person name="O'Leary S."/>
            <person name="Yandava C."/>
            <person name="Alvarado L."/>
            <person name="Wirth D."/>
            <person name="Volkman S."/>
            <person name="Hartl D."/>
        </authorList>
    </citation>
    <scope>NUCLEOTIDE SEQUENCE [LARGE SCALE GENOMIC DNA]</scope>
</reference>
<reference evidence="2" key="1">
    <citation type="submission" date="2006-09" db="EMBL/GenBank/DDBJ databases">
        <title>Annotation of Plasmodium falciparum Dd2.</title>
        <authorList>
            <consortium name="The Broad Institute Genome Sequencing Platform"/>
            <person name="Volkman S.K."/>
            <person name="Neafsey D.E."/>
            <person name="Dash A.P."/>
            <person name="Chitnis C.E."/>
            <person name="Hartl D.L."/>
            <person name="Young S.K."/>
            <person name="Zeng Q."/>
            <person name="Koehrsen M."/>
            <person name="Alvarado L."/>
            <person name="Berlin A."/>
            <person name="Borenstein D."/>
            <person name="Chapman S.B."/>
            <person name="Chen Z."/>
            <person name="Engels R."/>
            <person name="Freedman E."/>
            <person name="Gellesch M."/>
            <person name="Goldberg J."/>
            <person name="Griggs A."/>
            <person name="Gujja S."/>
            <person name="Heilman E.R."/>
            <person name="Heiman D.I."/>
            <person name="Howarth C."/>
            <person name="Jen D."/>
            <person name="Larson L."/>
            <person name="Mehta T."/>
            <person name="Neiman D."/>
            <person name="Park D."/>
            <person name="Pearson M."/>
            <person name="Roberts A."/>
            <person name="Saif S."/>
            <person name="Shea T."/>
            <person name="Shenoy N."/>
            <person name="Sisk P."/>
            <person name="Stolte C."/>
            <person name="Sykes S."/>
            <person name="Walk T."/>
            <person name="White J."/>
            <person name="Yandava C."/>
            <person name="Haas B."/>
            <person name="Henn M.R."/>
            <person name="Nusbaum C."/>
            <person name="Birren B."/>
        </authorList>
    </citation>
    <scope>NUCLEOTIDE SEQUENCE [LARGE SCALE GENOMIC DNA]</scope>
</reference>
<evidence type="ECO:0000313" key="2">
    <source>
        <dbReference type="Proteomes" id="UP000054282"/>
    </source>
</evidence>